<dbReference type="AlphaFoldDB" id="A0A0F9MJP6"/>
<proteinExistence type="predicted"/>
<reference evidence="1" key="1">
    <citation type="journal article" date="2015" name="Nature">
        <title>Complex archaea that bridge the gap between prokaryotes and eukaryotes.</title>
        <authorList>
            <person name="Spang A."/>
            <person name="Saw J.H."/>
            <person name="Jorgensen S.L."/>
            <person name="Zaremba-Niedzwiedzka K."/>
            <person name="Martijn J."/>
            <person name="Lind A.E."/>
            <person name="van Eijk R."/>
            <person name="Schleper C."/>
            <person name="Guy L."/>
            <person name="Ettema T.J."/>
        </authorList>
    </citation>
    <scope>NUCLEOTIDE SEQUENCE</scope>
</reference>
<protein>
    <submittedName>
        <fullName evidence="1">Uncharacterized protein</fullName>
    </submittedName>
</protein>
<comment type="caution">
    <text evidence="1">The sequence shown here is derived from an EMBL/GenBank/DDBJ whole genome shotgun (WGS) entry which is preliminary data.</text>
</comment>
<dbReference type="EMBL" id="LAZR01005497">
    <property type="protein sequence ID" value="KKM99451.1"/>
    <property type="molecule type" value="Genomic_DNA"/>
</dbReference>
<name>A0A0F9MJP6_9ZZZZ</name>
<gene>
    <name evidence="1" type="ORF">LCGC14_1147880</name>
</gene>
<sequence>MEMITCYKCGKTEPYFEKSKPRTILFLYHWGEGRKATCPACAIVLAQEGNMPCVHRYSHHVGSTCSTCGMVD</sequence>
<accession>A0A0F9MJP6</accession>
<organism evidence="1">
    <name type="scientific">marine sediment metagenome</name>
    <dbReference type="NCBI Taxonomy" id="412755"/>
    <lineage>
        <taxon>unclassified sequences</taxon>
        <taxon>metagenomes</taxon>
        <taxon>ecological metagenomes</taxon>
    </lineage>
</organism>
<evidence type="ECO:0000313" key="1">
    <source>
        <dbReference type="EMBL" id="KKM99451.1"/>
    </source>
</evidence>